<name>A0AAW5N2K1_9ESCH</name>
<evidence type="ECO:0000313" key="2">
    <source>
        <dbReference type="EMBL" id="MCR6679332.1"/>
    </source>
</evidence>
<accession>A0AAW5N2K1</accession>
<dbReference type="EMBL" id="JANPXH010001123">
    <property type="protein sequence ID" value="MCR6679332.1"/>
    <property type="molecule type" value="Genomic_DNA"/>
</dbReference>
<protein>
    <submittedName>
        <fullName evidence="2">Uncharacterized protein</fullName>
    </submittedName>
</protein>
<organism evidence="2 3">
    <name type="scientific">Escherichia marmotae</name>
    <dbReference type="NCBI Taxonomy" id="1499973"/>
    <lineage>
        <taxon>Bacteria</taxon>
        <taxon>Pseudomonadati</taxon>
        <taxon>Pseudomonadota</taxon>
        <taxon>Gammaproteobacteria</taxon>
        <taxon>Enterobacterales</taxon>
        <taxon>Enterobacteriaceae</taxon>
        <taxon>Escherichia</taxon>
    </lineage>
</organism>
<evidence type="ECO:0000313" key="3">
    <source>
        <dbReference type="Proteomes" id="UP001206878"/>
    </source>
</evidence>
<feature type="region of interest" description="Disordered" evidence="1">
    <location>
        <begin position="36"/>
        <end position="60"/>
    </location>
</feature>
<dbReference type="Proteomes" id="UP001206878">
    <property type="component" value="Unassembled WGS sequence"/>
</dbReference>
<gene>
    <name evidence="2" type="ORF">NVV43_28115</name>
</gene>
<reference evidence="2" key="1">
    <citation type="submission" date="2022-07" db="EMBL/GenBank/DDBJ databases">
        <title>Diversity of ethanolamine utilization by human commensal Escherichia coli.</title>
        <authorList>
            <person name="Jubelin G."/>
        </authorList>
    </citation>
    <scope>NUCLEOTIDE SEQUENCE</scope>
    <source>
        <strain evidence="2">S1</strain>
    </source>
</reference>
<proteinExistence type="predicted"/>
<comment type="caution">
    <text evidence="2">The sequence shown here is derived from an EMBL/GenBank/DDBJ whole genome shotgun (WGS) entry which is preliminary data.</text>
</comment>
<dbReference type="AlphaFoldDB" id="A0AAW5N2K1"/>
<feature type="non-terminal residue" evidence="2">
    <location>
        <position position="1"/>
    </location>
</feature>
<sequence length="60" mass="6913">SQQNCDIREALKLLGQFQHQQGDNARADAELVLKSQAQRHAQRMDISRILQKSTQQQPQQ</sequence>
<evidence type="ECO:0000256" key="1">
    <source>
        <dbReference type="SAM" id="MobiDB-lite"/>
    </source>
</evidence>
<feature type="compositionally biased region" description="Polar residues" evidence="1">
    <location>
        <begin position="50"/>
        <end position="60"/>
    </location>
</feature>